<dbReference type="PANTHER" id="PTHR43065:SF10">
    <property type="entry name" value="PEROXIDE STRESS-ACTIVATED HISTIDINE KINASE MAK3"/>
    <property type="match status" value="1"/>
</dbReference>
<dbReference type="EC" id="2.7.13.3" evidence="3"/>
<dbReference type="Proteomes" id="UP000245390">
    <property type="component" value="Unassembled WGS sequence"/>
</dbReference>
<dbReference type="SMART" id="SM00387">
    <property type="entry name" value="HATPase_c"/>
    <property type="match status" value="1"/>
</dbReference>
<dbReference type="PROSITE" id="PS00436">
    <property type="entry name" value="PEROXIDASE_2"/>
    <property type="match status" value="1"/>
</dbReference>
<dbReference type="SUPFAM" id="SSF55874">
    <property type="entry name" value="ATPase domain of HSP90 chaperone/DNA topoisomerase II/histidine kinase"/>
    <property type="match status" value="1"/>
</dbReference>
<dbReference type="Gene3D" id="1.10.287.130">
    <property type="match status" value="1"/>
</dbReference>
<evidence type="ECO:0000256" key="6">
    <source>
        <dbReference type="ARBA" id="ARBA00022679"/>
    </source>
</evidence>
<evidence type="ECO:0000256" key="5">
    <source>
        <dbReference type="ARBA" id="ARBA00022553"/>
    </source>
</evidence>
<evidence type="ECO:0000256" key="11">
    <source>
        <dbReference type="ARBA" id="ARBA00022989"/>
    </source>
</evidence>
<comment type="caution">
    <text evidence="15">The sequence shown here is derived from an EMBL/GenBank/DDBJ whole genome shotgun (WGS) entry which is preliminary data.</text>
</comment>
<dbReference type="AlphaFoldDB" id="A0A316G1A1"/>
<dbReference type="PRINTS" id="PR00344">
    <property type="entry name" value="BCTRLSENSOR"/>
</dbReference>
<gene>
    <name evidence="15" type="ORF">C8D95_11164</name>
</gene>
<reference evidence="15 16" key="1">
    <citation type="submission" date="2018-05" db="EMBL/GenBank/DDBJ databases">
        <title>Genomic Encyclopedia of Type Strains, Phase IV (KMG-IV): sequencing the most valuable type-strain genomes for metagenomic binning, comparative biology and taxonomic classification.</title>
        <authorList>
            <person name="Goeker M."/>
        </authorList>
    </citation>
    <scope>NUCLEOTIDE SEQUENCE [LARGE SCALE GENOMIC DNA]</scope>
    <source>
        <strain evidence="15 16">DSM 103371</strain>
    </source>
</reference>
<feature type="transmembrane region" description="Helical" evidence="13">
    <location>
        <begin position="207"/>
        <end position="230"/>
    </location>
</feature>
<proteinExistence type="predicted"/>
<evidence type="ECO:0000256" key="3">
    <source>
        <dbReference type="ARBA" id="ARBA00012438"/>
    </source>
</evidence>
<dbReference type="GO" id="GO:0000155">
    <property type="term" value="F:phosphorelay sensor kinase activity"/>
    <property type="evidence" value="ECO:0007669"/>
    <property type="project" value="InterPro"/>
</dbReference>
<keyword evidence="10" id="KW-0067">ATP-binding</keyword>
<keyword evidence="5" id="KW-0597">Phosphoprotein</keyword>
<dbReference type="GO" id="GO:0004601">
    <property type="term" value="F:peroxidase activity"/>
    <property type="evidence" value="ECO:0007669"/>
    <property type="project" value="InterPro"/>
</dbReference>
<dbReference type="InterPro" id="IPR036097">
    <property type="entry name" value="HisK_dim/P_sf"/>
</dbReference>
<dbReference type="InterPro" id="IPR003594">
    <property type="entry name" value="HATPase_dom"/>
</dbReference>
<dbReference type="CDD" id="cd00082">
    <property type="entry name" value="HisKA"/>
    <property type="match status" value="1"/>
</dbReference>
<keyword evidence="6" id="KW-0808">Transferase</keyword>
<dbReference type="SUPFAM" id="SSF103190">
    <property type="entry name" value="Sensory domain-like"/>
    <property type="match status" value="1"/>
</dbReference>
<evidence type="ECO:0000256" key="10">
    <source>
        <dbReference type="ARBA" id="ARBA00022840"/>
    </source>
</evidence>
<evidence type="ECO:0000256" key="7">
    <source>
        <dbReference type="ARBA" id="ARBA00022692"/>
    </source>
</evidence>
<evidence type="ECO:0000256" key="13">
    <source>
        <dbReference type="SAM" id="Phobius"/>
    </source>
</evidence>
<dbReference type="PANTHER" id="PTHR43065">
    <property type="entry name" value="SENSOR HISTIDINE KINASE"/>
    <property type="match status" value="1"/>
</dbReference>
<evidence type="ECO:0000256" key="8">
    <source>
        <dbReference type="ARBA" id="ARBA00022741"/>
    </source>
</evidence>
<evidence type="ECO:0000256" key="9">
    <source>
        <dbReference type="ARBA" id="ARBA00022777"/>
    </source>
</evidence>
<accession>A0A316G1A1</accession>
<keyword evidence="16" id="KW-1185">Reference proteome</keyword>
<keyword evidence="13" id="KW-0472">Membrane</keyword>
<dbReference type="SMART" id="SM00388">
    <property type="entry name" value="HisKA"/>
    <property type="match status" value="1"/>
</dbReference>
<evidence type="ECO:0000256" key="12">
    <source>
        <dbReference type="ARBA" id="ARBA00023012"/>
    </source>
</evidence>
<dbReference type="RefSeq" id="WP_170121494.1">
    <property type="nucleotide sequence ID" value="NZ_QGGV01000011.1"/>
</dbReference>
<comment type="subcellular location">
    <subcellularLocation>
        <location evidence="2">Cell membrane</location>
        <topology evidence="2">Multi-pass membrane protein</topology>
    </subcellularLocation>
</comment>
<name>A0A316G1A1_9RHOB</name>
<sequence>MGAQPVPKLLSLRDSPHYMQVLAIFVVTSFVAIFTTTSVLSQYLANYMTTNMMMRDAVVSMEFLNSIVRVEEADPNSFGMSRISDPAGDAETREFFTHVSRLPDVFRANIYSASGEVLWSSDPELIGRTFEDNDELEAALVGKLDPEIVVVDREGKEEHVGFPTDVQEFIEFYIPIWSDDDSTVIGAVEVYKAPEALLDTIHGVVTLAWVGALMAGTVLFTALLAVVVYATRILRRQEQRLVETERLAVVGEMASAVAHGLRNPLAAIRSCAELVAEDDIPGDSRTAIHDIMDQVDRLETWIRSFLTRTRAAPDSAGDIAHVDVIIQRCLAGFEPQLRKRGIAVELAQSQGSPVASAGSAELEQVLNTILSNAIEAMKAGGVLRIGWHAAPGGRIAIEVADTGPGLSDEQMARLFVPFQTSKSSGLGVGLALGRRIAERLGGSLDLKNRPETGVEVTLTVPARA</sequence>
<protein>
    <recommendedName>
        <fullName evidence="3">histidine kinase</fullName>
        <ecNumber evidence="3">2.7.13.3</ecNumber>
    </recommendedName>
</protein>
<keyword evidence="4" id="KW-1003">Cell membrane</keyword>
<dbReference type="GO" id="GO:0005886">
    <property type="term" value="C:plasma membrane"/>
    <property type="evidence" value="ECO:0007669"/>
    <property type="project" value="UniProtKB-SubCell"/>
</dbReference>
<keyword evidence="7 13" id="KW-0812">Transmembrane</keyword>
<dbReference type="InterPro" id="IPR003661">
    <property type="entry name" value="HisK_dim/P_dom"/>
</dbReference>
<evidence type="ECO:0000256" key="2">
    <source>
        <dbReference type="ARBA" id="ARBA00004651"/>
    </source>
</evidence>
<dbReference type="GO" id="GO:0005524">
    <property type="term" value="F:ATP binding"/>
    <property type="evidence" value="ECO:0007669"/>
    <property type="project" value="UniProtKB-KW"/>
</dbReference>
<evidence type="ECO:0000313" key="15">
    <source>
        <dbReference type="EMBL" id="PWK54629.1"/>
    </source>
</evidence>
<evidence type="ECO:0000259" key="14">
    <source>
        <dbReference type="PROSITE" id="PS50109"/>
    </source>
</evidence>
<dbReference type="InterPro" id="IPR036890">
    <property type="entry name" value="HATPase_C_sf"/>
</dbReference>
<dbReference type="InterPro" id="IPR029151">
    <property type="entry name" value="Sensor-like_sf"/>
</dbReference>
<keyword evidence="11 13" id="KW-1133">Transmembrane helix</keyword>
<dbReference type="EMBL" id="QGGV01000011">
    <property type="protein sequence ID" value="PWK54629.1"/>
    <property type="molecule type" value="Genomic_DNA"/>
</dbReference>
<keyword evidence="12" id="KW-0902">Two-component regulatory system</keyword>
<feature type="transmembrane region" description="Helical" evidence="13">
    <location>
        <begin position="21"/>
        <end position="45"/>
    </location>
</feature>
<dbReference type="InterPro" id="IPR019794">
    <property type="entry name" value="Peroxidases_AS"/>
</dbReference>
<comment type="catalytic activity">
    <reaction evidence="1">
        <text>ATP + protein L-histidine = ADP + protein N-phospho-L-histidine.</text>
        <dbReference type="EC" id="2.7.13.3"/>
    </reaction>
</comment>
<keyword evidence="9" id="KW-0418">Kinase</keyword>
<organism evidence="15 16">
    <name type="scientific">Silicimonas algicola</name>
    <dbReference type="NCBI Taxonomy" id="1826607"/>
    <lineage>
        <taxon>Bacteria</taxon>
        <taxon>Pseudomonadati</taxon>
        <taxon>Pseudomonadota</taxon>
        <taxon>Alphaproteobacteria</taxon>
        <taxon>Rhodobacterales</taxon>
        <taxon>Paracoccaceae</taxon>
    </lineage>
</organism>
<dbReference type="InterPro" id="IPR005467">
    <property type="entry name" value="His_kinase_dom"/>
</dbReference>
<dbReference type="Gene3D" id="3.30.565.10">
    <property type="entry name" value="Histidine kinase-like ATPase, C-terminal domain"/>
    <property type="match status" value="1"/>
</dbReference>
<dbReference type="Pfam" id="PF00512">
    <property type="entry name" value="HisKA"/>
    <property type="match status" value="1"/>
</dbReference>
<dbReference type="Pfam" id="PF02518">
    <property type="entry name" value="HATPase_c"/>
    <property type="match status" value="1"/>
</dbReference>
<evidence type="ECO:0000256" key="1">
    <source>
        <dbReference type="ARBA" id="ARBA00000085"/>
    </source>
</evidence>
<evidence type="ECO:0000256" key="4">
    <source>
        <dbReference type="ARBA" id="ARBA00022475"/>
    </source>
</evidence>
<dbReference type="PROSITE" id="PS50109">
    <property type="entry name" value="HIS_KIN"/>
    <property type="match status" value="1"/>
</dbReference>
<feature type="domain" description="Histidine kinase" evidence="14">
    <location>
        <begin position="256"/>
        <end position="464"/>
    </location>
</feature>
<keyword evidence="8" id="KW-0547">Nucleotide-binding</keyword>
<dbReference type="InterPro" id="IPR004358">
    <property type="entry name" value="Sig_transdc_His_kin-like_C"/>
</dbReference>
<dbReference type="SUPFAM" id="SSF47384">
    <property type="entry name" value="Homodimeric domain of signal transducing histidine kinase"/>
    <property type="match status" value="1"/>
</dbReference>
<evidence type="ECO:0000313" key="16">
    <source>
        <dbReference type="Proteomes" id="UP000245390"/>
    </source>
</evidence>
<dbReference type="CDD" id="cd00075">
    <property type="entry name" value="HATPase"/>
    <property type="match status" value="1"/>
</dbReference>